<dbReference type="Pfam" id="PF00177">
    <property type="entry name" value="Ribosomal_S7"/>
    <property type="match status" value="1"/>
</dbReference>
<evidence type="ECO:0000313" key="10">
    <source>
        <dbReference type="EMBL" id="ELQ67352.1"/>
    </source>
</evidence>
<dbReference type="GO" id="GO:1990904">
    <property type="term" value="C:ribonucleoprotein complex"/>
    <property type="evidence" value="ECO:0007669"/>
    <property type="project" value="UniProtKB-KW"/>
</dbReference>
<comment type="subcellular location">
    <subcellularLocation>
        <location evidence="1">Mitochondrion</location>
    </subcellularLocation>
</comment>
<dbReference type="Gene3D" id="1.10.455.10">
    <property type="entry name" value="Ribosomal protein S7 domain"/>
    <property type="match status" value="1"/>
</dbReference>
<dbReference type="AlphaFoldDB" id="L7JGL9"/>
<evidence type="ECO:0000256" key="7">
    <source>
        <dbReference type="ARBA" id="ARBA00039306"/>
    </source>
</evidence>
<proteinExistence type="inferred from homology"/>
<feature type="compositionally biased region" description="Basic and acidic residues" evidence="8">
    <location>
        <begin position="523"/>
        <end position="538"/>
    </location>
</feature>
<feature type="domain" description="Small ribosomal subunit protein uS7" evidence="9">
    <location>
        <begin position="139"/>
        <end position="297"/>
    </location>
</feature>
<dbReference type="InterPro" id="IPR036823">
    <property type="entry name" value="Ribosomal_uS7_dom_sf"/>
</dbReference>
<evidence type="ECO:0000256" key="8">
    <source>
        <dbReference type="SAM" id="MobiDB-lite"/>
    </source>
</evidence>
<evidence type="ECO:0000256" key="6">
    <source>
        <dbReference type="ARBA" id="ARBA00037226"/>
    </source>
</evidence>
<protein>
    <recommendedName>
        <fullName evidence="7">Small ribosomal subunit protein uS7m</fullName>
    </recommendedName>
</protein>
<keyword evidence="5" id="KW-0687">Ribonucleoprotein</keyword>
<evidence type="ECO:0000256" key="5">
    <source>
        <dbReference type="ARBA" id="ARBA00023274"/>
    </source>
</evidence>
<evidence type="ECO:0000256" key="2">
    <source>
        <dbReference type="ARBA" id="ARBA00007151"/>
    </source>
</evidence>
<dbReference type="InterPro" id="IPR023798">
    <property type="entry name" value="Ribosomal_uS7_dom"/>
</dbReference>
<dbReference type="GO" id="GO:0005840">
    <property type="term" value="C:ribosome"/>
    <property type="evidence" value="ECO:0007669"/>
    <property type="project" value="UniProtKB-KW"/>
</dbReference>
<evidence type="ECO:0000256" key="4">
    <source>
        <dbReference type="ARBA" id="ARBA00023128"/>
    </source>
</evidence>
<keyword evidence="3" id="KW-0689">Ribosomal protein</keyword>
<dbReference type="InterPro" id="IPR047988">
    <property type="entry name" value="Ribosomal_uS7m_fungi"/>
</dbReference>
<accession>L7JGL9</accession>
<dbReference type="FunFam" id="1.10.455.10:FF:000006">
    <property type="entry name" value="37S ribosomal protein S7, mitochondrial"/>
    <property type="match status" value="1"/>
</dbReference>
<evidence type="ECO:0000259" key="9">
    <source>
        <dbReference type="Pfam" id="PF00177"/>
    </source>
</evidence>
<dbReference type="EMBL" id="JH795031">
    <property type="protein sequence ID" value="ELQ67352.1"/>
    <property type="molecule type" value="Genomic_DNA"/>
</dbReference>
<comment type="similarity">
    <text evidence="2">Belongs to the universal ribosomal protein uS7 family.</text>
</comment>
<feature type="region of interest" description="Disordered" evidence="8">
    <location>
        <begin position="503"/>
        <end position="557"/>
    </location>
</feature>
<comment type="function">
    <text evidence="6">Component of the mitochondrial ribosome (mitoribosome), a dedicated translation machinery responsible for the synthesis of mitochondrial genome-encoded proteins, including at least some of the essential transmembrane subunits of the mitochondrial respiratory chain. The mitoribosomes are attached to the mitochondrial inner membrane and translation products are cotranslationally integrated into the membrane.</text>
</comment>
<name>L7JGL9_PYRO1</name>
<evidence type="ECO:0000256" key="3">
    <source>
        <dbReference type="ARBA" id="ARBA00022980"/>
    </source>
</evidence>
<feature type="region of interest" description="Disordered" evidence="8">
    <location>
        <begin position="38"/>
        <end position="67"/>
    </location>
</feature>
<reference evidence="10" key="1">
    <citation type="journal article" date="2012" name="PLoS Genet.">
        <title>Comparative analysis of the genomes of two field isolates of the rice blast fungus Magnaporthe oryzae.</title>
        <authorList>
            <person name="Xue M."/>
            <person name="Yang J."/>
            <person name="Li Z."/>
            <person name="Hu S."/>
            <person name="Yao N."/>
            <person name="Dean R.A."/>
            <person name="Zhao W."/>
            <person name="Shen M."/>
            <person name="Zhang H."/>
            <person name="Li C."/>
            <person name="Liu L."/>
            <person name="Cao L."/>
            <person name="Xu X."/>
            <person name="Xing Y."/>
            <person name="Hsiang T."/>
            <person name="Zhang Z."/>
            <person name="Xu J.R."/>
            <person name="Peng Y.L."/>
        </authorList>
    </citation>
    <scope>NUCLEOTIDE SEQUENCE [LARGE SCALE GENOMIC DNA]</scope>
    <source>
        <strain evidence="10">P131</strain>
    </source>
</reference>
<organism>
    <name type="scientific">Pyricularia oryzae (strain P131)</name>
    <name type="common">Rice blast fungus</name>
    <name type="synonym">Magnaporthe oryzae</name>
    <dbReference type="NCBI Taxonomy" id="1143193"/>
    <lineage>
        <taxon>Eukaryota</taxon>
        <taxon>Fungi</taxon>
        <taxon>Dikarya</taxon>
        <taxon>Ascomycota</taxon>
        <taxon>Pezizomycotina</taxon>
        <taxon>Sordariomycetes</taxon>
        <taxon>Sordariomycetidae</taxon>
        <taxon>Magnaporthales</taxon>
        <taxon>Pyriculariaceae</taxon>
        <taxon>Pyricularia</taxon>
    </lineage>
</organism>
<dbReference type="GO" id="GO:0005739">
    <property type="term" value="C:mitochondrion"/>
    <property type="evidence" value="ECO:0007669"/>
    <property type="project" value="UniProtKB-SubCell"/>
</dbReference>
<dbReference type="CDD" id="cd14868">
    <property type="entry name" value="uS7_Mitochondria_Fungi"/>
    <property type="match status" value="1"/>
</dbReference>
<feature type="compositionally biased region" description="Low complexity" evidence="8">
    <location>
        <begin position="48"/>
        <end position="62"/>
    </location>
</feature>
<evidence type="ECO:0000256" key="1">
    <source>
        <dbReference type="ARBA" id="ARBA00004173"/>
    </source>
</evidence>
<dbReference type="SUPFAM" id="SSF47973">
    <property type="entry name" value="Ribosomal protein S7"/>
    <property type="match status" value="1"/>
</dbReference>
<gene>
    <name evidence="10" type="ORF">OOW_P131scaffold00321g15</name>
</gene>
<sequence length="605" mass="67929">MPPRLNFLASCRTLVLRPKRPAPASWQPPRALSIIRGYADNITPPPSSSSSSSYPSPAAPESSHIEDDEIVTPLSSLDAARPLHVRPAEAGPDMDNDEALRQLEMISYGVNAFDPQAVGHKYGVPELPIPDGMHLKHRYNPVLDQCTNLLMRDGKKGKAQRDMSMILNFLRTFPAPRRTSAHRLMPGAPPLSHLPLDPVTYFTLAIDSVAPLVKIRNFAGLAGGGVALPIPTPLPVRARRRIAFQWILESVNKKPSKGSGRTQLSHRIAEEIVAIIEGRSSLWEKRMLLHKMGTTARANVQKLTAPRRRYGNISGRMHHIFHTILDNLLHMCYSLLVLYHVPYSLKLGPPTFMNFRQQDCGLRRQAPHKDPVCPHLLSVLWVREASNLNLEAAQLHARDYPPSPQHAAAATAIVRQERELQINAQNKQVHDKYFFACSGSESGFVKVVRTGFLLFEVRLESAITQYLEKARNTIAASIPHFTVQLRSANNDINSIGSFHFSRELINPHGSGQRSRSKRHRRLGEKQEQSRTQHSPRLDKLRKRGPAPPPLPRIARIRYESKVSPKLNRLCPTLNSLQERPYFSNLSSHDAISPARRQPRYHTAPP</sequence>
<keyword evidence="4" id="KW-0496">Mitochondrion</keyword>